<comment type="caution">
    <text evidence="3">The sequence shown here is derived from an EMBL/GenBank/DDBJ whole genome shotgun (WGS) entry which is preliminary data.</text>
</comment>
<dbReference type="RefSeq" id="WP_244329732.1">
    <property type="nucleotide sequence ID" value="NZ_BAABSS010000141.1"/>
</dbReference>
<keyword evidence="4" id="KW-1185">Reference proteome</keyword>
<sequence length="302" mass="31782">MTDYVEGMGNPFYSSALAAANRGWMVFPLRPGAKQPALHGEQHCPRTGDCSGGHAKWEQRATDNPLQLERAWEHGATYNVGIATGPSGLVVVDLDVPKNGKSDMPDGMATFQALCERAGQPVPATYTVRTASGGLHLYFTAPAGVRLGNTAGKLGPLIDTRAWGGYVVAEGSVVSGGVYQGNHSPAAPLPQWLAQALTSSPKPQRSVPVPQPGRGSAYAEAALRNETANVERAPEGSRNAALVRAARALGRLIASGDLDRVRVEEALNWAGIAAGLRERECTSAITSALNWSIAHNTGRRTA</sequence>
<dbReference type="PANTHER" id="PTHR35372">
    <property type="entry name" value="ATP BINDING PROTEIN-RELATED"/>
    <property type="match status" value="1"/>
</dbReference>
<dbReference type="SMART" id="SM00943">
    <property type="entry name" value="Prim-Pol"/>
    <property type="match status" value="1"/>
</dbReference>
<dbReference type="InterPro" id="IPR051620">
    <property type="entry name" value="ORF904-like_C"/>
</dbReference>
<proteinExistence type="predicted"/>
<dbReference type="CDD" id="cd04859">
    <property type="entry name" value="Prim_Pol"/>
    <property type="match status" value="1"/>
</dbReference>
<accession>A0ABX3XKH3</accession>
<reference evidence="3 4" key="1">
    <citation type="submission" date="2016-09" db="EMBL/GenBank/DDBJ databases">
        <title>Streptomyces platensis DSM40041, a candidate organism with high potential of specific P450 cytochromes.</title>
        <authorList>
            <person name="Grumaz C."/>
            <person name="Vainshtein Y."/>
            <person name="Kirstahler P."/>
            <person name="Sohn K."/>
        </authorList>
    </citation>
    <scope>NUCLEOTIDE SEQUENCE [LARGE SCALE GENOMIC DNA]</scope>
    <source>
        <strain evidence="3 4">DSM 40041</strain>
    </source>
</reference>
<dbReference type="PANTHER" id="PTHR35372:SF2">
    <property type="entry name" value="SF3 HELICASE DOMAIN-CONTAINING PROTEIN"/>
    <property type="match status" value="1"/>
</dbReference>
<dbReference type="InterPro" id="IPR015330">
    <property type="entry name" value="DNA_primase/pol_bifunc_N"/>
</dbReference>
<dbReference type="GeneID" id="90925807"/>
<dbReference type="EMBL" id="MIGA01000100">
    <property type="protein sequence ID" value="OSY35104.1"/>
    <property type="molecule type" value="Genomic_DNA"/>
</dbReference>
<evidence type="ECO:0000313" key="3">
    <source>
        <dbReference type="EMBL" id="OSY35104.1"/>
    </source>
</evidence>
<name>A0ABX3XKH3_STRPT</name>
<protein>
    <recommendedName>
        <fullName evidence="2">DNA primase/polymerase bifunctional N-terminal domain-containing protein</fullName>
    </recommendedName>
</protein>
<gene>
    <name evidence="3" type="ORF">BG653_07265</name>
</gene>
<organism evidence="3 4">
    <name type="scientific">Streptomyces platensis</name>
    <dbReference type="NCBI Taxonomy" id="58346"/>
    <lineage>
        <taxon>Bacteria</taxon>
        <taxon>Bacillati</taxon>
        <taxon>Actinomycetota</taxon>
        <taxon>Actinomycetes</taxon>
        <taxon>Kitasatosporales</taxon>
        <taxon>Streptomycetaceae</taxon>
        <taxon>Streptomyces</taxon>
    </lineage>
</organism>
<dbReference type="SUPFAM" id="SSF56747">
    <property type="entry name" value="Prim-pol domain"/>
    <property type="match status" value="1"/>
</dbReference>
<keyword evidence="1" id="KW-0378">Hydrolase</keyword>
<evidence type="ECO:0000313" key="4">
    <source>
        <dbReference type="Proteomes" id="UP000194225"/>
    </source>
</evidence>
<feature type="domain" description="DNA primase/polymerase bifunctional N-terminal" evidence="2">
    <location>
        <begin position="16"/>
        <end position="193"/>
    </location>
</feature>
<evidence type="ECO:0000259" key="2">
    <source>
        <dbReference type="SMART" id="SM00943"/>
    </source>
</evidence>
<dbReference type="Pfam" id="PF09250">
    <property type="entry name" value="Prim-Pol"/>
    <property type="match status" value="1"/>
</dbReference>
<dbReference type="Proteomes" id="UP000194225">
    <property type="component" value="Unassembled WGS sequence"/>
</dbReference>
<evidence type="ECO:0000256" key="1">
    <source>
        <dbReference type="ARBA" id="ARBA00022801"/>
    </source>
</evidence>